<dbReference type="SUPFAM" id="SSF48371">
    <property type="entry name" value="ARM repeat"/>
    <property type="match status" value="1"/>
</dbReference>
<name>A0A7K1L9I5_9ACTN</name>
<dbReference type="RefSeq" id="WP_156220030.1">
    <property type="nucleotide sequence ID" value="NZ_WOFH01000012.1"/>
</dbReference>
<dbReference type="AlphaFoldDB" id="A0A7K1L9I5"/>
<evidence type="ECO:0000313" key="2">
    <source>
        <dbReference type="Proteomes" id="UP000432015"/>
    </source>
</evidence>
<dbReference type="SUPFAM" id="SSF48452">
    <property type="entry name" value="TPR-like"/>
    <property type="match status" value="2"/>
</dbReference>
<evidence type="ECO:0008006" key="3">
    <source>
        <dbReference type="Google" id="ProtNLM"/>
    </source>
</evidence>
<dbReference type="InterPro" id="IPR019734">
    <property type="entry name" value="TPR_rpt"/>
</dbReference>
<proteinExistence type="predicted"/>
<dbReference type="InterPro" id="IPR011990">
    <property type="entry name" value="TPR-like_helical_dom_sf"/>
</dbReference>
<dbReference type="Proteomes" id="UP000432015">
    <property type="component" value="Unassembled WGS sequence"/>
</dbReference>
<gene>
    <name evidence="1" type="ORF">GNZ18_30300</name>
</gene>
<organism evidence="1 2">
    <name type="scientific">Actinomadura litoris</name>
    <dbReference type="NCBI Taxonomy" id="2678616"/>
    <lineage>
        <taxon>Bacteria</taxon>
        <taxon>Bacillati</taxon>
        <taxon>Actinomycetota</taxon>
        <taxon>Actinomycetes</taxon>
        <taxon>Streptosporangiales</taxon>
        <taxon>Thermomonosporaceae</taxon>
        <taxon>Actinomadura</taxon>
    </lineage>
</organism>
<dbReference type="InterPro" id="IPR016024">
    <property type="entry name" value="ARM-type_fold"/>
</dbReference>
<accession>A0A7K1L9I5</accession>
<sequence length="777" mass="83857">MRPVGDGWDGSEHVLAELDGPGIERDALLLAQRFDEALAAGAETRAVVLAATDWWQAAGVGIPVSLLYRQAVRRMAALTPRGFEAGLALATADPALLVVDGAGRYELADGVLLWVSQPRESLVDAAGRAVTPMAAVALATRALAGRHGGREAARAHLAHAVEGDDPDAAALARWYLTEIDLDEGGHGAARIAFERMVEEGHFAIAPRAILALAELESDAGRPAAEALLRRAIDCRHRLVTHPAARLLRDLRLQAEDEAGAINAGRIAFDCMVPFLAAFDGRVLAALLVRSGDAAAAERVLRQVIDLDDLFESGRAVADLARILAERGEYAEAERRINEALEWDFLHRADLQITMAGVFLARGDLTAARELLDKAEASDVPPGEEEMARLGFMRAHIAIALEDDRTAADIYTDLLGHLDPRTRQAAHELAVHAAELLMRGGPCSIPGVAPMLRHLMIEADTPVREWAAYGVGRIAEADGDTRLSGQAYRIAVCGADPDYAVRAAHRLAEAERAEHDRGLDSLFSVLEGEAVENVLGAIVPVGVLVMNSRHLDVLDQLRLVLRVHDACLRRIEAGDPRAGHIAFTLGMLHFEVVGSPAMAIEPWEIAAEYDDPDIKAAAAFKLGIAHACMSCPISAAQAFRRAIATENRDYAPRAAYLLGQLAEDLDDLPTAIDAYLRALATENPDIAHRAAFQLACLVHLDQPDDAELALQQIINDPEAPPETTGAAYAQLGRVYAEHGNRRLAQRFWRKGKRHTDTAVANAYAEERQKIGRVSKAAY</sequence>
<protein>
    <recommendedName>
        <fullName evidence="3">Tetratricopeptide repeat protein</fullName>
    </recommendedName>
</protein>
<dbReference type="EMBL" id="WOFH01000012">
    <property type="protein sequence ID" value="MUN40865.1"/>
    <property type="molecule type" value="Genomic_DNA"/>
</dbReference>
<reference evidence="1 2" key="1">
    <citation type="submission" date="2019-11" db="EMBL/GenBank/DDBJ databases">
        <authorList>
            <person name="Cao P."/>
        </authorList>
    </citation>
    <scope>NUCLEOTIDE SEQUENCE [LARGE SCALE GENOMIC DNA]</scope>
    <source>
        <strain evidence="1 2">NEAU-AAG5</strain>
    </source>
</reference>
<evidence type="ECO:0000313" key="1">
    <source>
        <dbReference type="EMBL" id="MUN40865.1"/>
    </source>
</evidence>
<keyword evidence="2" id="KW-1185">Reference proteome</keyword>
<dbReference type="Gene3D" id="1.25.40.10">
    <property type="entry name" value="Tetratricopeptide repeat domain"/>
    <property type="match status" value="2"/>
</dbReference>
<dbReference type="SMART" id="SM00028">
    <property type="entry name" value="TPR"/>
    <property type="match status" value="3"/>
</dbReference>
<dbReference type="Pfam" id="PF14559">
    <property type="entry name" value="TPR_19"/>
    <property type="match status" value="1"/>
</dbReference>
<comment type="caution">
    <text evidence="1">The sequence shown here is derived from an EMBL/GenBank/DDBJ whole genome shotgun (WGS) entry which is preliminary data.</text>
</comment>